<protein>
    <recommendedName>
        <fullName evidence="4">Viral A-type inclusion protein</fullName>
    </recommendedName>
</protein>
<feature type="region of interest" description="Disordered" evidence="1">
    <location>
        <begin position="118"/>
        <end position="146"/>
    </location>
</feature>
<dbReference type="SUPFAM" id="SSF46966">
    <property type="entry name" value="Spectrin repeat"/>
    <property type="match status" value="1"/>
</dbReference>
<dbReference type="PROSITE" id="PS51257">
    <property type="entry name" value="PROKAR_LIPOPROTEIN"/>
    <property type="match status" value="1"/>
</dbReference>
<organism evidence="2 3">
    <name type="scientific">Aquimarina brevivitae</name>
    <dbReference type="NCBI Taxonomy" id="323412"/>
    <lineage>
        <taxon>Bacteria</taxon>
        <taxon>Pseudomonadati</taxon>
        <taxon>Bacteroidota</taxon>
        <taxon>Flavobacteriia</taxon>
        <taxon>Flavobacteriales</taxon>
        <taxon>Flavobacteriaceae</taxon>
        <taxon>Aquimarina</taxon>
    </lineage>
</organism>
<dbReference type="Proteomes" id="UP000292262">
    <property type="component" value="Unassembled WGS sequence"/>
</dbReference>
<name>A0A4Q7P0U0_9FLAO</name>
<feature type="compositionally biased region" description="Basic and acidic residues" evidence="1">
    <location>
        <begin position="137"/>
        <end position="146"/>
    </location>
</feature>
<dbReference type="RefSeq" id="WP_130286443.1">
    <property type="nucleotide sequence ID" value="NZ_SGXE01000002.1"/>
</dbReference>
<accession>A0A4Q7P0U0</accession>
<dbReference type="AlphaFoldDB" id="A0A4Q7P0U0"/>
<dbReference type="OrthoDB" id="1436925at2"/>
<dbReference type="EMBL" id="SGXE01000002">
    <property type="protein sequence ID" value="RZS93305.1"/>
    <property type="molecule type" value="Genomic_DNA"/>
</dbReference>
<comment type="caution">
    <text evidence="2">The sequence shown here is derived from an EMBL/GenBank/DDBJ whole genome shotgun (WGS) entry which is preliminary data.</text>
</comment>
<evidence type="ECO:0000256" key="1">
    <source>
        <dbReference type="SAM" id="MobiDB-lite"/>
    </source>
</evidence>
<reference evidence="2 3" key="1">
    <citation type="submission" date="2019-02" db="EMBL/GenBank/DDBJ databases">
        <title>Genomic Encyclopedia of Type Strains, Phase IV (KMG-IV): sequencing the most valuable type-strain genomes for metagenomic binning, comparative biology and taxonomic classification.</title>
        <authorList>
            <person name="Goeker M."/>
        </authorList>
    </citation>
    <scope>NUCLEOTIDE SEQUENCE [LARGE SCALE GENOMIC DNA]</scope>
    <source>
        <strain evidence="2 3">DSM 17196</strain>
    </source>
</reference>
<evidence type="ECO:0000313" key="3">
    <source>
        <dbReference type="Proteomes" id="UP000292262"/>
    </source>
</evidence>
<evidence type="ECO:0000313" key="2">
    <source>
        <dbReference type="EMBL" id="RZS93305.1"/>
    </source>
</evidence>
<feature type="compositionally biased region" description="Basic and acidic residues" evidence="1">
    <location>
        <begin position="118"/>
        <end position="128"/>
    </location>
</feature>
<gene>
    <name evidence="2" type="ORF">EV197_1883</name>
</gene>
<proteinExistence type="predicted"/>
<sequence length="146" mass="17054">MKIYNLLFIPLVLCIFTSCNSVSEEEKEFDKTMQEIVFAHDDVMPKMGELSSLIKDLEAKKDTTAIGQQYSQAQEELKNAYDFMMDWMQDFSEKFPHQGTKLNDYTPDQLKKQLQELKKEQQEVEQMRDAVNSSIKNAKELLNKTD</sequence>
<keyword evidence="3" id="KW-1185">Reference proteome</keyword>
<evidence type="ECO:0008006" key="4">
    <source>
        <dbReference type="Google" id="ProtNLM"/>
    </source>
</evidence>